<gene>
    <name evidence="2" type="ORF">Prudu_004295</name>
</gene>
<feature type="region of interest" description="Disordered" evidence="1">
    <location>
        <begin position="35"/>
        <end position="114"/>
    </location>
</feature>
<protein>
    <submittedName>
        <fullName evidence="2">Uncharacterized protein</fullName>
    </submittedName>
</protein>
<dbReference type="EMBL" id="AP019297">
    <property type="protein sequence ID" value="BBG95682.1"/>
    <property type="molecule type" value="Genomic_DNA"/>
</dbReference>
<feature type="compositionally biased region" description="Basic and acidic residues" evidence="1">
    <location>
        <begin position="47"/>
        <end position="72"/>
    </location>
</feature>
<feature type="compositionally biased region" description="Polar residues" evidence="1">
    <location>
        <begin position="134"/>
        <end position="143"/>
    </location>
</feature>
<dbReference type="AlphaFoldDB" id="A0A4Y1QUY4"/>
<proteinExistence type="predicted"/>
<evidence type="ECO:0000313" key="2">
    <source>
        <dbReference type="EMBL" id="BBG95682.1"/>
    </source>
</evidence>
<sequence>MSKRKKIRIKVRVPEYGFWELSNVGILFSRTNSMIQSQAKPHPKTMAKQELEKEQEEKKKNGTKERPNKKEVIITVYVEAPSPSSASHSHQKTDQFKKIKPNQNSRKPHQMAKTGGYDRRAHLLAYAQELRTTGGSQQVQWPRSGSKPKLRVGGKRFTTPVRLRRTKNKWRYQRLVPEVDISCNPKSIICGNKKATGSEPNSNFLRKLRGVVKGLSWHCNKGSKVAEKNHAV</sequence>
<accession>A0A4Y1QUY4</accession>
<organism evidence="2">
    <name type="scientific">Prunus dulcis</name>
    <name type="common">Almond</name>
    <name type="synonym">Amygdalus dulcis</name>
    <dbReference type="NCBI Taxonomy" id="3755"/>
    <lineage>
        <taxon>Eukaryota</taxon>
        <taxon>Viridiplantae</taxon>
        <taxon>Streptophyta</taxon>
        <taxon>Embryophyta</taxon>
        <taxon>Tracheophyta</taxon>
        <taxon>Spermatophyta</taxon>
        <taxon>Magnoliopsida</taxon>
        <taxon>eudicotyledons</taxon>
        <taxon>Gunneridae</taxon>
        <taxon>Pentapetalae</taxon>
        <taxon>rosids</taxon>
        <taxon>fabids</taxon>
        <taxon>Rosales</taxon>
        <taxon>Rosaceae</taxon>
        <taxon>Amygdaloideae</taxon>
        <taxon>Amygdaleae</taxon>
        <taxon>Prunus</taxon>
    </lineage>
</organism>
<reference evidence="2" key="1">
    <citation type="journal article" date="2019" name="Science">
        <title>Mutation of a bHLH transcription factor allowed almond domestication.</title>
        <authorList>
            <person name="Sanchez-Perez R."/>
            <person name="Pavan S."/>
            <person name="Mazzeo R."/>
            <person name="Moldovan C."/>
            <person name="Aiese Cigliano R."/>
            <person name="Del Cueto J."/>
            <person name="Ricciardi F."/>
            <person name="Lotti C."/>
            <person name="Ricciardi L."/>
            <person name="Dicenta F."/>
            <person name="Lopez-Marques R.L."/>
            <person name="Lindberg Moller B."/>
        </authorList>
    </citation>
    <scope>NUCLEOTIDE SEQUENCE</scope>
</reference>
<name>A0A4Y1QUY4_PRUDU</name>
<feature type="region of interest" description="Disordered" evidence="1">
    <location>
        <begin position="134"/>
        <end position="153"/>
    </location>
</feature>
<evidence type="ECO:0000256" key="1">
    <source>
        <dbReference type="SAM" id="MobiDB-lite"/>
    </source>
</evidence>